<dbReference type="InterPro" id="IPR006195">
    <property type="entry name" value="aa-tRNA-synth_II"/>
</dbReference>
<name>A0A077Z8G3_TRITR</name>
<dbReference type="GO" id="GO:0005739">
    <property type="term" value="C:mitochondrion"/>
    <property type="evidence" value="ECO:0007669"/>
    <property type="project" value="TreeGrafter"/>
</dbReference>
<evidence type="ECO:0000256" key="5">
    <source>
        <dbReference type="ARBA" id="ARBA00022840"/>
    </source>
</evidence>
<keyword evidence="4" id="KW-0547">Nucleotide-binding</keyword>
<proteinExistence type="inferred from homology"/>
<dbReference type="PANTHER" id="PTHR22594">
    <property type="entry name" value="ASPARTYL/LYSYL-TRNA SYNTHETASE"/>
    <property type="match status" value="1"/>
</dbReference>
<sequence>MRLSVVKLKGVQSVYHLLRHGIVGEEVKVQGWVRHFRKHKSVSFLQLSDGLSARSLQVVVPKEAPSHFNVGAAVEVRGILQQSAGKEQEVDLAASEINLIGDFERLNYPFATRKKQLPSTLRQHPHLRPKTSSFAAFLRIRSRMKYALHRYFQDKGFVLIECPVITTNDCEAAGETFLVDTLDPPYIESGEDVAQVDKTCSDNFFGRPVYLTVSGQLHLEAAACGLKQVYSFGPTFRAESSLTRQHLAEFQMLEVELAFCNELKTLLQLVEDIVVFSARELLTSSSDDFEMCQQYHGTSSKSLLSTISEMESFPKITFAEAVEILQKHTALPFSTMKHIGKASERYLVQHFGNKPVFVVDYPSDVKPFYMKRSRQNNTACCFDLLVPHVGELCGGSLRETDYTTIAERVSSMGMAHQLQWYADLRKYGYANLGGFGLGFERLLQFLLAIENIKDCVAFPRWFRHCLT</sequence>
<dbReference type="SUPFAM" id="SSF55681">
    <property type="entry name" value="Class II aaRS and biotin synthetases"/>
    <property type="match status" value="1"/>
</dbReference>
<evidence type="ECO:0000256" key="7">
    <source>
        <dbReference type="ARBA" id="ARBA00023146"/>
    </source>
</evidence>
<dbReference type="CDD" id="cd04318">
    <property type="entry name" value="EcAsnRS_like_N"/>
    <property type="match status" value="1"/>
</dbReference>
<dbReference type="Pfam" id="PF01336">
    <property type="entry name" value="tRNA_anti-codon"/>
    <property type="match status" value="1"/>
</dbReference>
<dbReference type="InterPro" id="IPR012340">
    <property type="entry name" value="NA-bd_OB-fold"/>
</dbReference>
<dbReference type="NCBIfam" id="NF003037">
    <property type="entry name" value="PRK03932.1"/>
    <property type="match status" value="1"/>
</dbReference>
<dbReference type="InterPro" id="IPR004365">
    <property type="entry name" value="NA-bd_OB_tRNA"/>
</dbReference>
<evidence type="ECO:0000256" key="3">
    <source>
        <dbReference type="ARBA" id="ARBA00022598"/>
    </source>
</evidence>
<dbReference type="GO" id="GO:0004816">
    <property type="term" value="F:asparagine-tRNA ligase activity"/>
    <property type="evidence" value="ECO:0007669"/>
    <property type="project" value="UniProtKB-EC"/>
</dbReference>
<reference evidence="9" key="1">
    <citation type="submission" date="2014-01" db="EMBL/GenBank/DDBJ databases">
        <authorList>
            <person name="Aslett M."/>
        </authorList>
    </citation>
    <scope>NUCLEOTIDE SEQUENCE</scope>
</reference>
<dbReference type="GO" id="GO:0005524">
    <property type="term" value="F:ATP binding"/>
    <property type="evidence" value="ECO:0007669"/>
    <property type="project" value="UniProtKB-KW"/>
</dbReference>
<dbReference type="EC" id="6.1.1.22" evidence="2"/>
<keyword evidence="6" id="KW-0648">Protein biosynthesis</keyword>
<keyword evidence="7 9" id="KW-0030">Aminoacyl-tRNA synthetase</keyword>
<keyword evidence="5" id="KW-0067">ATP-binding</keyword>
<dbReference type="InterPro" id="IPR004364">
    <property type="entry name" value="Aa-tRNA-synt_II"/>
</dbReference>
<dbReference type="AlphaFoldDB" id="A0A077Z8G3"/>
<keyword evidence="10" id="KW-1185">Reference proteome</keyword>
<dbReference type="NCBIfam" id="TIGR00457">
    <property type="entry name" value="asnS"/>
    <property type="match status" value="1"/>
</dbReference>
<keyword evidence="3" id="KW-0436">Ligase</keyword>
<evidence type="ECO:0000256" key="1">
    <source>
        <dbReference type="ARBA" id="ARBA00008226"/>
    </source>
</evidence>
<dbReference type="GO" id="GO:0006421">
    <property type="term" value="P:asparaginyl-tRNA aminoacylation"/>
    <property type="evidence" value="ECO:0007669"/>
    <property type="project" value="InterPro"/>
</dbReference>
<reference evidence="9" key="2">
    <citation type="submission" date="2014-03" db="EMBL/GenBank/DDBJ databases">
        <title>The whipworm genome and dual-species transcriptomics of an intimate host-pathogen interaction.</title>
        <authorList>
            <person name="Foth B.J."/>
            <person name="Tsai I.J."/>
            <person name="Reid A.J."/>
            <person name="Bancroft A.J."/>
            <person name="Nichol S."/>
            <person name="Tracey A."/>
            <person name="Holroyd N."/>
            <person name="Cotton J.A."/>
            <person name="Stanley E.J."/>
            <person name="Zarowiecki M."/>
            <person name="Liu J.Z."/>
            <person name="Huckvale T."/>
            <person name="Cooper P.J."/>
            <person name="Grencis R.K."/>
            <person name="Berriman M."/>
        </authorList>
    </citation>
    <scope>NUCLEOTIDE SEQUENCE [LARGE SCALE GENOMIC DNA]</scope>
</reference>
<dbReference type="Gene3D" id="3.30.930.10">
    <property type="entry name" value="Bira Bifunctional Protein, Domain 2"/>
    <property type="match status" value="1"/>
</dbReference>
<dbReference type="PROSITE" id="PS50862">
    <property type="entry name" value="AA_TRNA_LIGASE_II"/>
    <property type="match status" value="1"/>
</dbReference>
<dbReference type="GO" id="GO:0003676">
    <property type="term" value="F:nucleic acid binding"/>
    <property type="evidence" value="ECO:0007669"/>
    <property type="project" value="InterPro"/>
</dbReference>
<evidence type="ECO:0000313" key="10">
    <source>
        <dbReference type="Proteomes" id="UP000030665"/>
    </source>
</evidence>
<dbReference type="Gene3D" id="2.40.50.140">
    <property type="entry name" value="Nucleic acid-binding proteins"/>
    <property type="match status" value="1"/>
</dbReference>
<evidence type="ECO:0000256" key="2">
    <source>
        <dbReference type="ARBA" id="ARBA00012816"/>
    </source>
</evidence>
<accession>A0A077Z8G3</accession>
<dbReference type="InterPro" id="IPR002312">
    <property type="entry name" value="Asp/Asn-tRNA-synth_IIb"/>
</dbReference>
<evidence type="ECO:0000256" key="6">
    <source>
        <dbReference type="ARBA" id="ARBA00022917"/>
    </source>
</evidence>
<dbReference type="Pfam" id="PF00152">
    <property type="entry name" value="tRNA-synt_2"/>
    <property type="match status" value="1"/>
</dbReference>
<dbReference type="PANTHER" id="PTHR22594:SF34">
    <property type="entry name" value="ASPARAGINE--TRNA LIGASE, MITOCHONDRIAL-RELATED"/>
    <property type="match status" value="1"/>
</dbReference>
<evidence type="ECO:0000259" key="8">
    <source>
        <dbReference type="PROSITE" id="PS50862"/>
    </source>
</evidence>
<dbReference type="SUPFAM" id="SSF50249">
    <property type="entry name" value="Nucleic acid-binding proteins"/>
    <property type="match status" value="1"/>
</dbReference>
<dbReference type="InterPro" id="IPR004522">
    <property type="entry name" value="Asn-tRNA-ligase"/>
</dbReference>
<dbReference type="EMBL" id="HG806047">
    <property type="protein sequence ID" value="CDW56506.1"/>
    <property type="molecule type" value="Genomic_DNA"/>
</dbReference>
<dbReference type="InterPro" id="IPR045864">
    <property type="entry name" value="aa-tRNA-synth_II/BPL/LPL"/>
</dbReference>
<dbReference type="Proteomes" id="UP000030665">
    <property type="component" value="Unassembled WGS sequence"/>
</dbReference>
<organism evidence="9 10">
    <name type="scientific">Trichuris trichiura</name>
    <name type="common">Whipworm</name>
    <name type="synonym">Trichocephalus trichiurus</name>
    <dbReference type="NCBI Taxonomy" id="36087"/>
    <lineage>
        <taxon>Eukaryota</taxon>
        <taxon>Metazoa</taxon>
        <taxon>Ecdysozoa</taxon>
        <taxon>Nematoda</taxon>
        <taxon>Enoplea</taxon>
        <taxon>Dorylaimia</taxon>
        <taxon>Trichinellida</taxon>
        <taxon>Trichuridae</taxon>
        <taxon>Trichuris</taxon>
    </lineage>
</organism>
<evidence type="ECO:0000313" key="9">
    <source>
        <dbReference type="EMBL" id="CDW56506.1"/>
    </source>
</evidence>
<dbReference type="OrthoDB" id="360585at2759"/>
<dbReference type="PRINTS" id="PR01042">
    <property type="entry name" value="TRNASYNTHASP"/>
</dbReference>
<comment type="similarity">
    <text evidence="1">Belongs to the class-II aminoacyl-tRNA synthetase family.</text>
</comment>
<gene>
    <name evidence="9" type="ORF">TTRE_0000478601</name>
</gene>
<protein>
    <recommendedName>
        <fullName evidence="2">asparagine--tRNA ligase</fullName>
        <ecNumber evidence="2">6.1.1.22</ecNumber>
    </recommendedName>
</protein>
<dbReference type="STRING" id="36087.A0A077Z8G3"/>
<evidence type="ECO:0000256" key="4">
    <source>
        <dbReference type="ARBA" id="ARBA00022741"/>
    </source>
</evidence>
<feature type="domain" description="Aminoacyl-transfer RNA synthetases class-II family profile" evidence="8">
    <location>
        <begin position="138"/>
        <end position="459"/>
    </location>
</feature>